<dbReference type="Pfam" id="PF13639">
    <property type="entry name" value="zf-RING_2"/>
    <property type="match status" value="1"/>
</dbReference>
<evidence type="ECO:0000259" key="14">
    <source>
        <dbReference type="PROSITE" id="PS50089"/>
    </source>
</evidence>
<keyword evidence="10" id="KW-1133">Transmembrane helix</keyword>
<keyword evidence="5" id="KW-0812">Transmembrane</keyword>
<dbReference type="PANTHER" id="PTHR45977:SF4">
    <property type="entry name" value="RING-TYPE DOMAIN-CONTAINING PROTEIN"/>
    <property type="match status" value="1"/>
</dbReference>
<dbReference type="AlphaFoldDB" id="A0A7S3U3Q2"/>
<keyword evidence="6" id="KW-0479">Metal-binding</keyword>
<keyword evidence="4" id="KW-0808">Transferase</keyword>
<dbReference type="GO" id="GO:0008270">
    <property type="term" value="F:zinc ion binding"/>
    <property type="evidence" value="ECO:0007669"/>
    <property type="project" value="UniProtKB-KW"/>
</dbReference>
<evidence type="ECO:0000256" key="3">
    <source>
        <dbReference type="ARBA" id="ARBA00012483"/>
    </source>
</evidence>
<evidence type="ECO:0000256" key="11">
    <source>
        <dbReference type="ARBA" id="ARBA00023136"/>
    </source>
</evidence>
<sequence length="206" mass="21968">MGCSTSSTSSSLCVASLDNAEKLAPQLQEFLVNAAQNDKVLLGLKLSIAGSHLVVREVEEGGAISAWNAANPGREVTEGGEILEVNGESGCASKMVELLRVVGHLHIRYSRGQADKSTGNGHNGHPHGPACNHHRPDGDLVELPFISAADLGEVTCCICMEDVDPSRRVMQLPCNHHFHLECAAEWLSRKGTCPLCQRQVIPDSAA</sequence>
<name>A0A7S3U3Q2_9SPIT</name>
<dbReference type="EMBL" id="HBIQ01107536">
    <property type="protein sequence ID" value="CAE0602337.1"/>
    <property type="molecule type" value="Transcribed_RNA"/>
</dbReference>
<evidence type="ECO:0000256" key="13">
    <source>
        <dbReference type="SAM" id="MobiDB-lite"/>
    </source>
</evidence>
<protein>
    <recommendedName>
        <fullName evidence="3">RING-type E3 ubiquitin transferase</fullName>
        <ecNumber evidence="3">2.3.2.27</ecNumber>
    </recommendedName>
</protein>
<evidence type="ECO:0000256" key="6">
    <source>
        <dbReference type="ARBA" id="ARBA00022723"/>
    </source>
</evidence>
<dbReference type="SMART" id="SM00744">
    <property type="entry name" value="RINGv"/>
    <property type="match status" value="1"/>
</dbReference>
<feature type="domain" description="RING-type" evidence="14">
    <location>
        <begin position="156"/>
        <end position="197"/>
    </location>
</feature>
<dbReference type="GO" id="GO:0061630">
    <property type="term" value="F:ubiquitin protein ligase activity"/>
    <property type="evidence" value="ECO:0007669"/>
    <property type="project" value="UniProtKB-EC"/>
</dbReference>
<accession>A0A7S3U3Q2</accession>
<feature type="domain" description="PDZ" evidence="15">
    <location>
        <begin position="31"/>
        <end position="100"/>
    </location>
</feature>
<gene>
    <name evidence="16" type="ORF">SACU0126_LOCUS34151</name>
</gene>
<dbReference type="SUPFAM" id="SSF57850">
    <property type="entry name" value="RING/U-box"/>
    <property type="match status" value="1"/>
</dbReference>
<keyword evidence="9" id="KW-0862">Zinc</keyword>
<dbReference type="InterPro" id="IPR011016">
    <property type="entry name" value="Znf_RING-CH"/>
</dbReference>
<comment type="catalytic activity">
    <reaction evidence="1">
        <text>S-ubiquitinyl-[E2 ubiquitin-conjugating enzyme]-L-cysteine + [acceptor protein]-L-lysine = [E2 ubiquitin-conjugating enzyme]-L-cysteine + N(6)-ubiquitinyl-[acceptor protein]-L-lysine.</text>
        <dbReference type="EC" id="2.3.2.27"/>
    </reaction>
</comment>
<evidence type="ECO:0000256" key="5">
    <source>
        <dbReference type="ARBA" id="ARBA00022692"/>
    </source>
</evidence>
<feature type="region of interest" description="Disordered" evidence="13">
    <location>
        <begin position="114"/>
        <end position="134"/>
    </location>
</feature>
<dbReference type="PANTHER" id="PTHR45977">
    <property type="entry name" value="TARGET OF ERK KINASE MPK-1"/>
    <property type="match status" value="1"/>
</dbReference>
<evidence type="ECO:0000256" key="7">
    <source>
        <dbReference type="ARBA" id="ARBA00022771"/>
    </source>
</evidence>
<dbReference type="InterPro" id="IPR001478">
    <property type="entry name" value="PDZ"/>
</dbReference>
<evidence type="ECO:0000313" key="16">
    <source>
        <dbReference type="EMBL" id="CAE0602337.1"/>
    </source>
</evidence>
<dbReference type="InterPro" id="IPR013083">
    <property type="entry name" value="Znf_RING/FYVE/PHD"/>
</dbReference>
<dbReference type="PROSITE" id="PS50106">
    <property type="entry name" value="PDZ"/>
    <property type="match status" value="1"/>
</dbReference>
<dbReference type="SMART" id="SM00184">
    <property type="entry name" value="RING"/>
    <property type="match status" value="1"/>
</dbReference>
<evidence type="ECO:0000256" key="12">
    <source>
        <dbReference type="PROSITE-ProRule" id="PRU00175"/>
    </source>
</evidence>
<dbReference type="GO" id="GO:0016567">
    <property type="term" value="P:protein ubiquitination"/>
    <property type="evidence" value="ECO:0007669"/>
    <property type="project" value="TreeGrafter"/>
</dbReference>
<evidence type="ECO:0000256" key="4">
    <source>
        <dbReference type="ARBA" id="ARBA00022679"/>
    </source>
</evidence>
<keyword evidence="11" id="KW-0472">Membrane</keyword>
<dbReference type="GO" id="GO:0016020">
    <property type="term" value="C:membrane"/>
    <property type="evidence" value="ECO:0007669"/>
    <property type="project" value="UniProtKB-SubCell"/>
</dbReference>
<evidence type="ECO:0000259" key="15">
    <source>
        <dbReference type="PROSITE" id="PS50106"/>
    </source>
</evidence>
<comment type="subcellular location">
    <subcellularLocation>
        <location evidence="2">Membrane</location>
        <topology evidence="2">Multi-pass membrane protein</topology>
    </subcellularLocation>
</comment>
<organism evidence="16">
    <name type="scientific">Strombidinopsis acuminata</name>
    <dbReference type="NCBI Taxonomy" id="141414"/>
    <lineage>
        <taxon>Eukaryota</taxon>
        <taxon>Sar</taxon>
        <taxon>Alveolata</taxon>
        <taxon>Ciliophora</taxon>
        <taxon>Intramacronucleata</taxon>
        <taxon>Spirotrichea</taxon>
        <taxon>Choreotrichia</taxon>
        <taxon>Choreotrichida</taxon>
        <taxon>Strombidinopsidae</taxon>
        <taxon>Strombidinopsis</taxon>
    </lineage>
</organism>
<evidence type="ECO:0000256" key="8">
    <source>
        <dbReference type="ARBA" id="ARBA00022786"/>
    </source>
</evidence>
<dbReference type="InterPro" id="IPR001841">
    <property type="entry name" value="Znf_RING"/>
</dbReference>
<evidence type="ECO:0000256" key="10">
    <source>
        <dbReference type="ARBA" id="ARBA00022989"/>
    </source>
</evidence>
<reference evidence="16" key="1">
    <citation type="submission" date="2021-01" db="EMBL/GenBank/DDBJ databases">
        <authorList>
            <person name="Corre E."/>
            <person name="Pelletier E."/>
            <person name="Niang G."/>
            <person name="Scheremetjew M."/>
            <person name="Finn R."/>
            <person name="Kale V."/>
            <person name="Holt S."/>
            <person name="Cochrane G."/>
            <person name="Meng A."/>
            <person name="Brown T."/>
            <person name="Cohen L."/>
        </authorList>
    </citation>
    <scope>NUCLEOTIDE SEQUENCE</scope>
    <source>
        <strain evidence="16">SPMC142</strain>
    </source>
</reference>
<dbReference type="EC" id="2.3.2.27" evidence="3"/>
<evidence type="ECO:0000256" key="2">
    <source>
        <dbReference type="ARBA" id="ARBA00004141"/>
    </source>
</evidence>
<keyword evidence="7 12" id="KW-0863">Zinc-finger</keyword>
<evidence type="ECO:0000256" key="1">
    <source>
        <dbReference type="ARBA" id="ARBA00000900"/>
    </source>
</evidence>
<evidence type="ECO:0000256" key="9">
    <source>
        <dbReference type="ARBA" id="ARBA00022833"/>
    </source>
</evidence>
<dbReference type="PROSITE" id="PS50089">
    <property type="entry name" value="ZF_RING_2"/>
    <property type="match status" value="1"/>
</dbReference>
<dbReference type="GO" id="GO:0006511">
    <property type="term" value="P:ubiquitin-dependent protein catabolic process"/>
    <property type="evidence" value="ECO:0007669"/>
    <property type="project" value="TreeGrafter"/>
</dbReference>
<dbReference type="Gene3D" id="3.30.40.10">
    <property type="entry name" value="Zinc/RING finger domain, C3HC4 (zinc finger)"/>
    <property type="match status" value="1"/>
</dbReference>
<keyword evidence="8" id="KW-0833">Ubl conjugation pathway</keyword>
<proteinExistence type="predicted"/>